<dbReference type="EMBL" id="JPZO01000088">
    <property type="protein sequence ID" value="KFZ32294.1"/>
    <property type="molecule type" value="Genomic_DNA"/>
</dbReference>
<comment type="caution">
    <text evidence="1">The sequence shown here is derived from an EMBL/GenBank/DDBJ whole genome shotgun (WGS) entry which is preliminary data.</text>
</comment>
<proteinExistence type="predicted"/>
<accession>A0A094J2M2</accession>
<dbReference type="AlphaFoldDB" id="A0A094J2M2"/>
<sequence length="101" mass="11971">MGKTNHCTYRTKQFMPDFAAWKNGQFGWKGIEEGHPFVAMWRSEAINDWIQSDVELKETWEQIVKTYPLLTSDVVPLMDEHDWLTEIGWDQNRPPLSLRFV</sequence>
<evidence type="ECO:0000313" key="1">
    <source>
        <dbReference type="EMBL" id="KFZ32294.1"/>
    </source>
</evidence>
<organism evidence="1">
    <name type="scientific">Anoxybacillus flavithermus</name>
    <dbReference type="NCBI Taxonomy" id="33934"/>
    <lineage>
        <taxon>Bacteria</taxon>
        <taxon>Bacillati</taxon>
        <taxon>Bacillota</taxon>
        <taxon>Bacilli</taxon>
        <taxon>Bacillales</taxon>
        <taxon>Anoxybacillaceae</taxon>
        <taxon>Anoxybacillus</taxon>
    </lineage>
</organism>
<gene>
    <name evidence="1" type="ORF">JS44_12405</name>
</gene>
<reference evidence="1" key="1">
    <citation type="submission" date="2014-08" db="EMBL/GenBank/DDBJ databases">
        <title>Fullgenome sequencing of Anoxybacillus sp.25 isolate from Garga hot-spring Russia.</title>
        <authorList>
            <person name="Rozanov A.S."/>
            <person name="Kotenko A.V."/>
            <person name="Malup T.K."/>
            <person name="Peltek S.E."/>
        </authorList>
    </citation>
    <scope>NUCLEOTIDE SEQUENCE [LARGE SCALE GENOMIC DNA]</scope>
    <source>
        <strain evidence="1">25</strain>
    </source>
</reference>
<protein>
    <submittedName>
        <fullName evidence="1">Uncharacterized protein</fullName>
    </submittedName>
</protein>
<name>A0A094J2M2_9BACL</name>